<evidence type="ECO:0000313" key="3">
    <source>
        <dbReference type="EMBL" id="RCG32424.1"/>
    </source>
</evidence>
<dbReference type="SMART" id="SM00903">
    <property type="entry name" value="Flavin_Reduct"/>
    <property type="match status" value="1"/>
</dbReference>
<dbReference type="GO" id="GO:0010181">
    <property type="term" value="F:FMN binding"/>
    <property type="evidence" value="ECO:0007669"/>
    <property type="project" value="InterPro"/>
</dbReference>
<sequence>MNEFTEAMRQLVAGVAVVTIRDGRDDIGTTVTTFASLSADPPMVLLSLTASGYLCEVMLRQDRWAASLLSGGQAVIASRFATPGRPSARLLVAGTPHHRGHHTEAFVIDGGVTALEAETARVIPAGDHTLFLAQVLAVDYVNPSLPPLVRMRGRYRAVE</sequence>
<dbReference type="Pfam" id="PF01613">
    <property type="entry name" value="Flavin_Reduct"/>
    <property type="match status" value="1"/>
</dbReference>
<evidence type="ECO:0000256" key="1">
    <source>
        <dbReference type="ARBA" id="ARBA00023002"/>
    </source>
</evidence>
<dbReference type="EMBL" id="QOIL01000003">
    <property type="protein sequence ID" value="RCG32424.1"/>
    <property type="molecule type" value="Genomic_DNA"/>
</dbReference>
<keyword evidence="4" id="KW-1185">Reference proteome</keyword>
<protein>
    <submittedName>
        <fullName evidence="3">Flavin reductase</fullName>
    </submittedName>
</protein>
<dbReference type="PANTHER" id="PTHR30466">
    <property type="entry name" value="FLAVIN REDUCTASE"/>
    <property type="match status" value="1"/>
</dbReference>
<dbReference type="OrthoDB" id="9792858at2"/>
<gene>
    <name evidence="3" type="ORF">DQ384_07390</name>
</gene>
<comment type="caution">
    <text evidence="3">The sequence shown here is derived from an EMBL/GenBank/DDBJ whole genome shotgun (WGS) entry which is preliminary data.</text>
</comment>
<accession>A0A367FQA1</accession>
<dbReference type="InterPro" id="IPR050268">
    <property type="entry name" value="NADH-dep_flavin_reductase"/>
</dbReference>
<name>A0A367FQA1_9ACTN</name>
<organism evidence="3 4">
    <name type="scientific">Sphaerisporangium album</name>
    <dbReference type="NCBI Taxonomy" id="509200"/>
    <lineage>
        <taxon>Bacteria</taxon>
        <taxon>Bacillati</taxon>
        <taxon>Actinomycetota</taxon>
        <taxon>Actinomycetes</taxon>
        <taxon>Streptosporangiales</taxon>
        <taxon>Streptosporangiaceae</taxon>
        <taxon>Sphaerisporangium</taxon>
    </lineage>
</organism>
<dbReference type="PANTHER" id="PTHR30466:SF1">
    <property type="entry name" value="FMN REDUCTASE (NADH) RUTF"/>
    <property type="match status" value="1"/>
</dbReference>
<dbReference type="GO" id="GO:0042602">
    <property type="term" value="F:riboflavin reductase (NADPH) activity"/>
    <property type="evidence" value="ECO:0007669"/>
    <property type="project" value="TreeGrafter"/>
</dbReference>
<evidence type="ECO:0000313" key="4">
    <source>
        <dbReference type="Proteomes" id="UP000253094"/>
    </source>
</evidence>
<dbReference type="GO" id="GO:0006208">
    <property type="term" value="P:pyrimidine nucleobase catabolic process"/>
    <property type="evidence" value="ECO:0007669"/>
    <property type="project" value="TreeGrafter"/>
</dbReference>
<keyword evidence="1" id="KW-0560">Oxidoreductase</keyword>
<dbReference type="Proteomes" id="UP000253094">
    <property type="component" value="Unassembled WGS sequence"/>
</dbReference>
<feature type="domain" description="Flavin reductase like" evidence="2">
    <location>
        <begin position="8"/>
        <end position="157"/>
    </location>
</feature>
<dbReference type="InterPro" id="IPR012349">
    <property type="entry name" value="Split_barrel_FMN-bd"/>
</dbReference>
<dbReference type="RefSeq" id="WP_114027927.1">
    <property type="nucleotide sequence ID" value="NZ_QOIL01000003.1"/>
</dbReference>
<dbReference type="SUPFAM" id="SSF50475">
    <property type="entry name" value="FMN-binding split barrel"/>
    <property type="match status" value="1"/>
</dbReference>
<evidence type="ECO:0000259" key="2">
    <source>
        <dbReference type="SMART" id="SM00903"/>
    </source>
</evidence>
<proteinExistence type="predicted"/>
<dbReference type="AlphaFoldDB" id="A0A367FQA1"/>
<dbReference type="Gene3D" id="2.30.110.10">
    <property type="entry name" value="Electron Transport, Fmn-binding Protein, Chain A"/>
    <property type="match status" value="1"/>
</dbReference>
<dbReference type="InterPro" id="IPR002563">
    <property type="entry name" value="Flavin_Rdtase-like_dom"/>
</dbReference>
<reference evidence="3 4" key="1">
    <citation type="submission" date="2018-06" db="EMBL/GenBank/DDBJ databases">
        <title>Sphaerisporangium craniellae sp. nov., isolated from a marine sponge in the South China Sea.</title>
        <authorList>
            <person name="Li L."/>
        </authorList>
    </citation>
    <scope>NUCLEOTIDE SEQUENCE [LARGE SCALE GENOMIC DNA]</scope>
    <source>
        <strain evidence="3 4">CCTCC AA 208026</strain>
    </source>
</reference>